<dbReference type="AlphaFoldDB" id="X0VD59"/>
<protein>
    <submittedName>
        <fullName evidence="1">Uncharacterized protein</fullName>
    </submittedName>
</protein>
<evidence type="ECO:0000313" key="1">
    <source>
        <dbReference type="EMBL" id="GAG09202.1"/>
    </source>
</evidence>
<accession>X0VD59</accession>
<organism evidence="1">
    <name type="scientific">marine sediment metagenome</name>
    <dbReference type="NCBI Taxonomy" id="412755"/>
    <lineage>
        <taxon>unclassified sequences</taxon>
        <taxon>metagenomes</taxon>
        <taxon>ecological metagenomes</taxon>
    </lineage>
</organism>
<gene>
    <name evidence="1" type="ORF">S01H1_42746</name>
</gene>
<dbReference type="EMBL" id="BARS01027197">
    <property type="protein sequence ID" value="GAG09202.1"/>
    <property type="molecule type" value="Genomic_DNA"/>
</dbReference>
<dbReference type="Gene3D" id="2.20.70.110">
    <property type="match status" value="1"/>
</dbReference>
<reference evidence="1" key="1">
    <citation type="journal article" date="2014" name="Front. Microbiol.">
        <title>High frequency of phylogenetically diverse reductive dehalogenase-homologous genes in deep subseafloor sedimentary metagenomes.</title>
        <authorList>
            <person name="Kawai M."/>
            <person name="Futagami T."/>
            <person name="Toyoda A."/>
            <person name="Takaki Y."/>
            <person name="Nishi S."/>
            <person name="Hori S."/>
            <person name="Arai W."/>
            <person name="Tsubouchi T."/>
            <person name="Morono Y."/>
            <person name="Uchiyama I."/>
            <person name="Ito T."/>
            <person name="Fujiyama A."/>
            <person name="Inagaki F."/>
            <person name="Takami H."/>
        </authorList>
    </citation>
    <scope>NUCLEOTIDE SEQUENCE</scope>
    <source>
        <strain evidence="1">Expedition CK06-06</strain>
    </source>
</reference>
<comment type="caution">
    <text evidence="1">The sequence shown here is derived from an EMBL/GenBank/DDBJ whole genome shotgun (WGS) entry which is preliminary data.</text>
</comment>
<sequence>RHIGWMSEYGHHLHFNEEGIAICPESKEKYLLKEKEVFKINDKE</sequence>
<name>X0VD59_9ZZZZ</name>
<proteinExistence type="predicted"/>
<feature type="non-terminal residue" evidence="1">
    <location>
        <position position="1"/>
    </location>
</feature>